<dbReference type="EMBL" id="FMBK01000006">
    <property type="protein sequence ID" value="SCC71878.1"/>
    <property type="molecule type" value="Genomic_DNA"/>
</dbReference>
<organism evidence="1 2">
    <name type="scientific">Acinetobacter albensis</name>
    <dbReference type="NCBI Taxonomy" id="1673609"/>
    <lineage>
        <taxon>Bacteria</taxon>
        <taxon>Pseudomonadati</taxon>
        <taxon>Pseudomonadota</taxon>
        <taxon>Gammaproteobacteria</taxon>
        <taxon>Moraxellales</taxon>
        <taxon>Moraxellaceae</taxon>
        <taxon>Acinetobacter</taxon>
    </lineage>
</organism>
<dbReference type="AlphaFoldDB" id="A0A1C4GUI3"/>
<reference evidence="1 2" key="1">
    <citation type="submission" date="2016-08" db="EMBL/GenBank/DDBJ databases">
        <authorList>
            <person name="Seilhamer J.J."/>
        </authorList>
    </citation>
    <scope>NUCLEOTIDE SEQUENCE [LARGE SCALE GENOMIC DNA]</scope>
    <source>
        <strain evidence="1 2">ANC 4874</strain>
    </source>
</reference>
<protein>
    <submittedName>
        <fullName evidence="1">Uncharacterized protein</fullName>
    </submittedName>
</protein>
<sequence length="62" mass="7155">MGFILLKFKIIFRKVIIIKFSIQSIHCIKFKCSSKNNIAKKIVKIGPPDQMMEDLEVVSIQC</sequence>
<gene>
    <name evidence="1" type="ORF">GA0116959_10698</name>
</gene>
<dbReference type="Proteomes" id="UP000243661">
    <property type="component" value="Unassembled WGS sequence"/>
</dbReference>
<evidence type="ECO:0000313" key="2">
    <source>
        <dbReference type="Proteomes" id="UP000243661"/>
    </source>
</evidence>
<evidence type="ECO:0000313" key="1">
    <source>
        <dbReference type="EMBL" id="SCC71878.1"/>
    </source>
</evidence>
<proteinExistence type="predicted"/>
<accession>A0A1C4GUI3</accession>
<name>A0A1C4GUI3_9GAMM</name>